<dbReference type="GO" id="GO:0006814">
    <property type="term" value="P:sodium ion transport"/>
    <property type="evidence" value="ECO:0007669"/>
    <property type="project" value="UniProtKB-KW"/>
</dbReference>
<comment type="catalytic activity">
    <reaction evidence="12">
        <text>L-proline(in) + Na(+)(in) = L-proline(out) + Na(+)(out)</text>
        <dbReference type="Rhea" id="RHEA:28967"/>
        <dbReference type="ChEBI" id="CHEBI:29101"/>
        <dbReference type="ChEBI" id="CHEBI:60039"/>
    </reaction>
</comment>
<keyword evidence="4" id="KW-1003">Cell membrane</keyword>
<evidence type="ECO:0000256" key="5">
    <source>
        <dbReference type="ARBA" id="ARBA00022692"/>
    </source>
</evidence>
<feature type="transmembrane region" description="Helical" evidence="14">
    <location>
        <begin position="318"/>
        <end position="341"/>
    </location>
</feature>
<feature type="transmembrane region" description="Helical" evidence="14">
    <location>
        <begin position="47"/>
        <end position="69"/>
    </location>
</feature>
<evidence type="ECO:0000256" key="9">
    <source>
        <dbReference type="ARBA" id="ARBA00023065"/>
    </source>
</evidence>
<feature type="transmembrane region" description="Helical" evidence="14">
    <location>
        <begin position="386"/>
        <end position="403"/>
    </location>
</feature>
<dbReference type="GO" id="GO:0015293">
    <property type="term" value="F:symporter activity"/>
    <property type="evidence" value="ECO:0007669"/>
    <property type="project" value="UniProtKB-KW"/>
</dbReference>
<evidence type="ECO:0000256" key="14">
    <source>
        <dbReference type="SAM" id="Phobius"/>
    </source>
</evidence>
<proteinExistence type="inferred from homology"/>
<evidence type="ECO:0000256" key="6">
    <source>
        <dbReference type="ARBA" id="ARBA00022847"/>
    </source>
</evidence>
<feature type="transmembrane region" description="Helical" evidence="14">
    <location>
        <begin position="127"/>
        <end position="144"/>
    </location>
</feature>
<organism evidence="15 16">
    <name type="scientific">Planococcus rifietoensis</name>
    <dbReference type="NCBI Taxonomy" id="200991"/>
    <lineage>
        <taxon>Bacteria</taxon>
        <taxon>Bacillati</taxon>
        <taxon>Bacillota</taxon>
        <taxon>Bacilli</taxon>
        <taxon>Bacillales</taxon>
        <taxon>Caryophanaceae</taxon>
        <taxon>Planococcus</taxon>
    </lineage>
</organism>
<feature type="transmembrane region" description="Helical" evidence="14">
    <location>
        <begin position="468"/>
        <end position="487"/>
    </location>
</feature>
<keyword evidence="6" id="KW-0769">Symport</keyword>
<evidence type="ECO:0000256" key="13">
    <source>
        <dbReference type="RuleBase" id="RU362091"/>
    </source>
</evidence>
<feature type="transmembrane region" description="Helical" evidence="14">
    <location>
        <begin position="282"/>
        <end position="306"/>
    </location>
</feature>
<keyword evidence="5 14" id="KW-0812">Transmembrane</keyword>
<evidence type="ECO:0000313" key="16">
    <source>
        <dbReference type="Proteomes" id="UP000067683"/>
    </source>
</evidence>
<keyword evidence="16" id="KW-1185">Reference proteome</keyword>
<dbReference type="KEGG" id="prt:AUC31_07230"/>
<keyword evidence="11" id="KW-0739">Sodium transport</keyword>
<evidence type="ECO:0000256" key="7">
    <source>
        <dbReference type="ARBA" id="ARBA00022989"/>
    </source>
</evidence>
<keyword evidence="9" id="KW-0406">Ion transport</keyword>
<feature type="transmembrane region" description="Helical" evidence="14">
    <location>
        <begin position="81"/>
        <end position="98"/>
    </location>
</feature>
<evidence type="ECO:0000256" key="1">
    <source>
        <dbReference type="ARBA" id="ARBA00004651"/>
    </source>
</evidence>
<comment type="similarity">
    <text evidence="2 13">Belongs to the sodium:solute symporter (SSF) (TC 2.A.21) family.</text>
</comment>
<dbReference type="EMBL" id="CP013659">
    <property type="protein sequence ID" value="ALS75031.1"/>
    <property type="molecule type" value="Genomic_DNA"/>
</dbReference>
<feature type="transmembrane region" description="Helical" evidence="14">
    <location>
        <begin position="441"/>
        <end position="462"/>
    </location>
</feature>
<evidence type="ECO:0000313" key="15">
    <source>
        <dbReference type="EMBL" id="ALS75031.1"/>
    </source>
</evidence>
<dbReference type="InterPro" id="IPR038377">
    <property type="entry name" value="Na/Glc_symporter_sf"/>
</dbReference>
<feature type="transmembrane region" description="Helical" evidence="14">
    <location>
        <begin position="196"/>
        <end position="218"/>
    </location>
</feature>
<dbReference type="Gene3D" id="1.20.1730.10">
    <property type="entry name" value="Sodium/glucose cotransporter"/>
    <property type="match status" value="1"/>
</dbReference>
<name>A0A0U2PAN9_9BACL</name>
<dbReference type="InterPro" id="IPR050277">
    <property type="entry name" value="Sodium:Solute_Symporter"/>
</dbReference>
<gene>
    <name evidence="15" type="ORF">AUC31_07230</name>
</gene>
<feature type="transmembrane region" description="Helical" evidence="14">
    <location>
        <begin position="6"/>
        <end position="26"/>
    </location>
</feature>
<feature type="transmembrane region" description="Helical" evidence="14">
    <location>
        <begin position="409"/>
        <end position="434"/>
    </location>
</feature>
<evidence type="ECO:0000256" key="12">
    <source>
        <dbReference type="ARBA" id="ARBA00033708"/>
    </source>
</evidence>
<dbReference type="AlphaFoldDB" id="A0A0U2PAN9"/>
<sequence length="504" mass="54070">MGDETSWLLPLIALMLVGYFALTTWLGKKGKAHSGSMKGFAIAKGKVNPAVVGMSFGASYASANLFLGVPGWAYTYGLSTLWYTIGCFGVTWLGLLLFTKTFWRYGQKNGGSLTIPQWLGNRYNSKALRVLVALLVLFNIYYIVGQNVGLATMFETVIGIPYLWGIAIGVIITVVYVSLGGAFAQIVSDGIQGATMAIVSLLLFISLLWTIGGGWNVFGTLQAELRAIDPALVSPLSTGGPFYSGFAILSIQWLLFSFVLLPHLMNKVLTVEKEEDLRTFTLSAGISLFTLSIFSVFAGLAARIILPGLSSADSAIPAYIMEAFPVVIVALLVMGLISAILSTTDSLYLGITNSIGNDLFKVLAVPVLYKNKHLTEQELDAKVLKASKVSLVFIGLVSLYMSINRPESLALLTNFGTSAIISGIAAPISLGYFWKHANKSGAIASVVSGAGCYMILTGTGIIEHVFQAMFFSSILGFTSMITVSLLAETLRKREKTSQEAVRGL</sequence>
<keyword evidence="3" id="KW-0813">Transport</keyword>
<feature type="transmembrane region" description="Helical" evidence="14">
    <location>
        <begin position="164"/>
        <end position="184"/>
    </location>
</feature>
<keyword evidence="8" id="KW-0915">Sodium</keyword>
<keyword evidence="7 14" id="KW-1133">Transmembrane helix</keyword>
<evidence type="ECO:0000256" key="10">
    <source>
        <dbReference type="ARBA" id="ARBA00023136"/>
    </source>
</evidence>
<comment type="subcellular location">
    <subcellularLocation>
        <location evidence="1">Cell membrane</location>
        <topology evidence="1">Multi-pass membrane protein</topology>
    </subcellularLocation>
</comment>
<protein>
    <submittedName>
        <fullName evidence="15">Sodium:pantothenate symporter</fullName>
    </submittedName>
</protein>
<accession>A0A0U2PAN9</accession>
<evidence type="ECO:0000256" key="4">
    <source>
        <dbReference type="ARBA" id="ARBA00022475"/>
    </source>
</evidence>
<dbReference type="STRING" id="200991.AUC31_07230"/>
<evidence type="ECO:0000256" key="8">
    <source>
        <dbReference type="ARBA" id="ARBA00023053"/>
    </source>
</evidence>
<dbReference type="Pfam" id="PF00474">
    <property type="entry name" value="SSF"/>
    <property type="match status" value="1"/>
</dbReference>
<dbReference type="InterPro" id="IPR001734">
    <property type="entry name" value="Na/solute_symporter"/>
</dbReference>
<reference evidence="15" key="1">
    <citation type="submission" date="2016-01" db="EMBL/GenBank/DDBJ databases">
        <title>Complete genome of Planococcus rifietoensis type strain M8.</title>
        <authorList>
            <person name="See-Too W.S."/>
        </authorList>
    </citation>
    <scope>NUCLEOTIDE SEQUENCE [LARGE SCALE GENOMIC DNA]</scope>
    <source>
        <strain evidence="15">M8</strain>
    </source>
</reference>
<dbReference type="PROSITE" id="PS50283">
    <property type="entry name" value="NA_SOLUT_SYMP_3"/>
    <property type="match status" value="1"/>
</dbReference>
<evidence type="ECO:0000256" key="3">
    <source>
        <dbReference type="ARBA" id="ARBA00022448"/>
    </source>
</evidence>
<dbReference type="PANTHER" id="PTHR48086">
    <property type="entry name" value="SODIUM/PROLINE SYMPORTER-RELATED"/>
    <property type="match status" value="1"/>
</dbReference>
<dbReference type="Proteomes" id="UP000067683">
    <property type="component" value="Chromosome"/>
</dbReference>
<evidence type="ECO:0000256" key="2">
    <source>
        <dbReference type="ARBA" id="ARBA00006434"/>
    </source>
</evidence>
<dbReference type="CDD" id="cd10322">
    <property type="entry name" value="SLC5sbd"/>
    <property type="match status" value="1"/>
</dbReference>
<dbReference type="GO" id="GO:0005886">
    <property type="term" value="C:plasma membrane"/>
    <property type="evidence" value="ECO:0007669"/>
    <property type="project" value="UniProtKB-SubCell"/>
</dbReference>
<dbReference type="RefSeq" id="WP_058381738.1">
    <property type="nucleotide sequence ID" value="NZ_CP013659.2"/>
</dbReference>
<dbReference type="OrthoDB" id="9810181at2"/>
<evidence type="ECO:0000256" key="11">
    <source>
        <dbReference type="ARBA" id="ARBA00023201"/>
    </source>
</evidence>
<keyword evidence="10 14" id="KW-0472">Membrane</keyword>
<dbReference type="PANTHER" id="PTHR48086:SF3">
    <property type="entry name" value="SODIUM_PROLINE SYMPORTER"/>
    <property type="match status" value="1"/>
</dbReference>
<feature type="transmembrane region" description="Helical" evidence="14">
    <location>
        <begin position="242"/>
        <end position="261"/>
    </location>
</feature>